<dbReference type="Proteomes" id="UP000239089">
    <property type="component" value="Unassembled WGS sequence"/>
</dbReference>
<organism evidence="1 2">
    <name type="scientific">Rhodoblastus sphagnicola</name>
    <dbReference type="NCBI Taxonomy" id="333368"/>
    <lineage>
        <taxon>Bacteria</taxon>
        <taxon>Pseudomonadati</taxon>
        <taxon>Pseudomonadota</taxon>
        <taxon>Alphaproteobacteria</taxon>
        <taxon>Hyphomicrobiales</taxon>
        <taxon>Rhodoblastaceae</taxon>
        <taxon>Rhodoblastus</taxon>
    </lineage>
</organism>
<keyword evidence="2" id="KW-1185">Reference proteome</keyword>
<evidence type="ECO:0000313" key="2">
    <source>
        <dbReference type="Proteomes" id="UP000239089"/>
    </source>
</evidence>
<evidence type="ECO:0000313" key="1">
    <source>
        <dbReference type="EMBL" id="PPQ31100.1"/>
    </source>
</evidence>
<protein>
    <submittedName>
        <fullName evidence="1">Uncharacterized protein</fullName>
    </submittedName>
</protein>
<reference evidence="1 2" key="1">
    <citation type="journal article" date="2018" name="Arch. Microbiol.">
        <title>New insights into the metabolic potential of the phototrophic purple bacterium Rhodopila globiformis DSM 161(T) from its draft genome sequence and evidence for a vanadium-dependent nitrogenase.</title>
        <authorList>
            <person name="Imhoff J.F."/>
            <person name="Rahn T."/>
            <person name="Kunzel S."/>
            <person name="Neulinger S.C."/>
        </authorList>
    </citation>
    <scope>NUCLEOTIDE SEQUENCE [LARGE SCALE GENOMIC DNA]</scope>
    <source>
        <strain evidence="1 2">DSM 16996</strain>
    </source>
</reference>
<accession>A0A2S6N915</accession>
<name>A0A2S6N915_9HYPH</name>
<dbReference type="EMBL" id="NHSJ01000065">
    <property type="protein sequence ID" value="PPQ31100.1"/>
    <property type="molecule type" value="Genomic_DNA"/>
</dbReference>
<dbReference type="AlphaFoldDB" id="A0A2S6N915"/>
<proteinExistence type="predicted"/>
<sequence length="69" mass="7796">MRTAELSDSRIFSVSRREHNLEWQRKPVSRAGARNKRNSTTGVFSSRTNRLKLLGAGDALFGRDADFLS</sequence>
<gene>
    <name evidence="1" type="ORF">CCR94_10285</name>
</gene>
<dbReference type="RefSeq" id="WP_104507781.1">
    <property type="nucleotide sequence ID" value="NZ_JACIGC010000002.1"/>
</dbReference>
<comment type="caution">
    <text evidence="1">The sequence shown here is derived from an EMBL/GenBank/DDBJ whole genome shotgun (WGS) entry which is preliminary data.</text>
</comment>